<dbReference type="AlphaFoldDB" id="A0A0C3D383"/>
<feature type="non-terminal residue" evidence="2">
    <location>
        <position position="70"/>
    </location>
</feature>
<evidence type="ECO:0000256" key="1">
    <source>
        <dbReference type="SAM" id="SignalP"/>
    </source>
</evidence>
<accession>A0A0C3D383</accession>
<keyword evidence="1" id="KW-0732">Signal</keyword>
<name>A0A0C3D383_9AGAM</name>
<dbReference type="EMBL" id="KN822315">
    <property type="protein sequence ID" value="KIM50879.1"/>
    <property type="molecule type" value="Genomic_DNA"/>
</dbReference>
<protein>
    <submittedName>
        <fullName evidence="2">Uncharacterized protein</fullName>
    </submittedName>
</protein>
<sequence>MHESPIARAHIVLLTIQLCSMIPNPLSTSHRPRATSSGTSLLIHVLNHDIRKETEATLATNTPGFGLPNL</sequence>
<organism evidence="2 3">
    <name type="scientific">Scleroderma citrinum Foug A</name>
    <dbReference type="NCBI Taxonomy" id="1036808"/>
    <lineage>
        <taxon>Eukaryota</taxon>
        <taxon>Fungi</taxon>
        <taxon>Dikarya</taxon>
        <taxon>Basidiomycota</taxon>
        <taxon>Agaricomycotina</taxon>
        <taxon>Agaricomycetes</taxon>
        <taxon>Agaricomycetidae</taxon>
        <taxon>Boletales</taxon>
        <taxon>Sclerodermatineae</taxon>
        <taxon>Sclerodermataceae</taxon>
        <taxon>Scleroderma</taxon>
    </lineage>
</organism>
<dbReference type="InParanoid" id="A0A0C3D383"/>
<proteinExistence type="predicted"/>
<gene>
    <name evidence="2" type="ORF">SCLCIDRAFT_1225060</name>
</gene>
<feature type="chain" id="PRO_5002163068" evidence="1">
    <location>
        <begin position="22"/>
        <end position="70"/>
    </location>
</feature>
<feature type="signal peptide" evidence="1">
    <location>
        <begin position="1"/>
        <end position="21"/>
    </location>
</feature>
<evidence type="ECO:0000313" key="3">
    <source>
        <dbReference type="Proteomes" id="UP000053989"/>
    </source>
</evidence>
<keyword evidence="3" id="KW-1185">Reference proteome</keyword>
<evidence type="ECO:0000313" key="2">
    <source>
        <dbReference type="EMBL" id="KIM50879.1"/>
    </source>
</evidence>
<reference evidence="3" key="2">
    <citation type="submission" date="2015-01" db="EMBL/GenBank/DDBJ databases">
        <title>Evolutionary Origins and Diversification of the Mycorrhizal Mutualists.</title>
        <authorList>
            <consortium name="DOE Joint Genome Institute"/>
            <consortium name="Mycorrhizal Genomics Consortium"/>
            <person name="Kohler A."/>
            <person name="Kuo A."/>
            <person name="Nagy L.G."/>
            <person name="Floudas D."/>
            <person name="Copeland A."/>
            <person name="Barry K.W."/>
            <person name="Cichocki N."/>
            <person name="Veneault-Fourrey C."/>
            <person name="LaButti K."/>
            <person name="Lindquist E.A."/>
            <person name="Lipzen A."/>
            <person name="Lundell T."/>
            <person name="Morin E."/>
            <person name="Murat C."/>
            <person name="Riley R."/>
            <person name="Ohm R."/>
            <person name="Sun H."/>
            <person name="Tunlid A."/>
            <person name="Henrissat B."/>
            <person name="Grigoriev I.V."/>
            <person name="Hibbett D.S."/>
            <person name="Martin F."/>
        </authorList>
    </citation>
    <scope>NUCLEOTIDE SEQUENCE [LARGE SCALE GENOMIC DNA]</scope>
    <source>
        <strain evidence="3">Foug A</strain>
    </source>
</reference>
<dbReference type="Proteomes" id="UP000053989">
    <property type="component" value="Unassembled WGS sequence"/>
</dbReference>
<reference evidence="2 3" key="1">
    <citation type="submission" date="2014-04" db="EMBL/GenBank/DDBJ databases">
        <authorList>
            <consortium name="DOE Joint Genome Institute"/>
            <person name="Kuo A."/>
            <person name="Kohler A."/>
            <person name="Nagy L.G."/>
            <person name="Floudas D."/>
            <person name="Copeland A."/>
            <person name="Barry K.W."/>
            <person name="Cichocki N."/>
            <person name="Veneault-Fourrey C."/>
            <person name="LaButti K."/>
            <person name="Lindquist E.A."/>
            <person name="Lipzen A."/>
            <person name="Lundell T."/>
            <person name="Morin E."/>
            <person name="Murat C."/>
            <person name="Sun H."/>
            <person name="Tunlid A."/>
            <person name="Henrissat B."/>
            <person name="Grigoriev I.V."/>
            <person name="Hibbett D.S."/>
            <person name="Martin F."/>
            <person name="Nordberg H.P."/>
            <person name="Cantor M.N."/>
            <person name="Hua S.X."/>
        </authorList>
    </citation>
    <scope>NUCLEOTIDE SEQUENCE [LARGE SCALE GENOMIC DNA]</scope>
    <source>
        <strain evidence="2 3">Foug A</strain>
    </source>
</reference>
<dbReference type="HOGENOM" id="CLU_2764922_0_0_1"/>